<dbReference type="InterPro" id="IPR023393">
    <property type="entry name" value="START-like_dom_sf"/>
</dbReference>
<evidence type="ECO:0000313" key="3">
    <source>
        <dbReference type="EMBL" id="SDF20853.1"/>
    </source>
</evidence>
<evidence type="ECO:0000313" key="4">
    <source>
        <dbReference type="Proteomes" id="UP000199406"/>
    </source>
</evidence>
<dbReference type="Proteomes" id="UP000199406">
    <property type="component" value="Unassembled WGS sequence"/>
</dbReference>
<reference evidence="4" key="1">
    <citation type="submission" date="2016-10" db="EMBL/GenBank/DDBJ databases">
        <authorList>
            <person name="Varghese N."/>
            <person name="Submissions S."/>
        </authorList>
    </citation>
    <scope>NUCLEOTIDE SEQUENCE [LARGE SCALE GENOMIC DNA]</scope>
    <source>
        <strain evidence="4">DSM 44268</strain>
    </source>
</reference>
<gene>
    <name evidence="3" type="ORF">SAMN05660662_1344</name>
</gene>
<comment type="similarity">
    <text evidence="1">Belongs to the AHA1 family.</text>
</comment>
<dbReference type="Gene3D" id="3.30.530.20">
    <property type="match status" value="1"/>
</dbReference>
<organism evidence="3 4">
    <name type="scientific">Blastococcus aurantiacus</name>
    <dbReference type="NCBI Taxonomy" id="1550231"/>
    <lineage>
        <taxon>Bacteria</taxon>
        <taxon>Bacillati</taxon>
        <taxon>Actinomycetota</taxon>
        <taxon>Actinomycetes</taxon>
        <taxon>Geodermatophilales</taxon>
        <taxon>Geodermatophilaceae</taxon>
        <taxon>Blastococcus</taxon>
    </lineage>
</organism>
<name>A0A1G7J7K6_9ACTN</name>
<dbReference type="OrthoDB" id="268331at2"/>
<dbReference type="STRING" id="1550231.SAMN05660662_1344"/>
<protein>
    <submittedName>
        <fullName evidence="3">Activator of Hsp90 ATPase homolog 1-like protein</fullName>
    </submittedName>
</protein>
<feature type="domain" description="Activator of Hsp90 ATPase homologue 1/2-like C-terminal" evidence="2">
    <location>
        <begin position="32"/>
        <end position="163"/>
    </location>
</feature>
<dbReference type="InterPro" id="IPR013538">
    <property type="entry name" value="ASHA1/2-like_C"/>
</dbReference>
<keyword evidence="4" id="KW-1185">Reference proteome</keyword>
<evidence type="ECO:0000259" key="2">
    <source>
        <dbReference type="Pfam" id="PF08327"/>
    </source>
</evidence>
<dbReference type="EMBL" id="FNBT01000002">
    <property type="protein sequence ID" value="SDF20853.1"/>
    <property type="molecule type" value="Genomic_DNA"/>
</dbReference>
<dbReference type="SUPFAM" id="SSF55961">
    <property type="entry name" value="Bet v1-like"/>
    <property type="match status" value="1"/>
</dbReference>
<dbReference type="RefSeq" id="WP_091764442.1">
    <property type="nucleotide sequence ID" value="NZ_FNBT01000002.1"/>
</dbReference>
<evidence type="ECO:0000256" key="1">
    <source>
        <dbReference type="ARBA" id="ARBA00006817"/>
    </source>
</evidence>
<sequence length="171" mass="18835">MSSAEAVPDNVRSLRPPIRQSTLVRSGAEHTFAVFTGRLADWWPLVPFSVGRERVREVTLEPRAGGRVYETWDDGTTHEWGQILEWQPPSGLTMTWNATGTPTCVELRFTALAARLTEVQLEHRGWDALTDRELGEDCALPGGYLGGSFAQGWATILGRLQDAAATTEPAE</sequence>
<proteinExistence type="inferred from homology"/>
<dbReference type="Pfam" id="PF08327">
    <property type="entry name" value="AHSA1"/>
    <property type="match status" value="1"/>
</dbReference>
<dbReference type="AlphaFoldDB" id="A0A1G7J7K6"/>
<accession>A0A1G7J7K6</accession>